<organism evidence="11 12">
    <name type="scientific">Ditylenchus destructor</name>
    <dbReference type="NCBI Taxonomy" id="166010"/>
    <lineage>
        <taxon>Eukaryota</taxon>
        <taxon>Metazoa</taxon>
        <taxon>Ecdysozoa</taxon>
        <taxon>Nematoda</taxon>
        <taxon>Chromadorea</taxon>
        <taxon>Rhabditida</taxon>
        <taxon>Tylenchina</taxon>
        <taxon>Tylenchomorpha</taxon>
        <taxon>Sphaerularioidea</taxon>
        <taxon>Anguinidae</taxon>
        <taxon>Anguininae</taxon>
        <taxon>Ditylenchus</taxon>
    </lineage>
</organism>
<keyword evidence="3" id="KW-0067">ATP-binding</keyword>
<dbReference type="Proteomes" id="UP001201812">
    <property type="component" value="Unassembled WGS sequence"/>
</dbReference>
<dbReference type="InterPro" id="IPR004009">
    <property type="entry name" value="SH3_Myosin"/>
</dbReference>
<protein>
    <submittedName>
        <fullName evidence="11">Myosin head (Motor domain) domain-containing protein</fullName>
    </submittedName>
</protein>
<dbReference type="Gene3D" id="2.30.30.360">
    <property type="entry name" value="Myosin S1 fragment, N-terminal"/>
    <property type="match status" value="1"/>
</dbReference>
<evidence type="ECO:0000256" key="1">
    <source>
        <dbReference type="ARBA" id="ARBA00008314"/>
    </source>
</evidence>
<dbReference type="GO" id="GO:0005737">
    <property type="term" value="C:cytoplasm"/>
    <property type="evidence" value="ECO:0007669"/>
    <property type="project" value="TreeGrafter"/>
</dbReference>
<comment type="caution">
    <text evidence="8">Lacks conserved residue(s) required for the propagation of feature annotation.</text>
</comment>
<evidence type="ECO:0000256" key="7">
    <source>
        <dbReference type="ARBA" id="ARBA00023203"/>
    </source>
</evidence>
<evidence type="ECO:0000259" key="10">
    <source>
        <dbReference type="PROSITE" id="PS51844"/>
    </source>
</evidence>
<dbReference type="GO" id="GO:0000146">
    <property type="term" value="F:microfilament motor activity"/>
    <property type="evidence" value="ECO:0007669"/>
    <property type="project" value="TreeGrafter"/>
</dbReference>
<evidence type="ECO:0000256" key="5">
    <source>
        <dbReference type="ARBA" id="ARBA00023123"/>
    </source>
</evidence>
<dbReference type="PANTHER" id="PTHR13140:SF857">
    <property type="entry name" value="MYOSIN-11"/>
    <property type="match status" value="1"/>
</dbReference>
<dbReference type="InterPro" id="IPR001609">
    <property type="entry name" value="Myosin_head_motor_dom-like"/>
</dbReference>
<dbReference type="Pfam" id="PF02736">
    <property type="entry name" value="Myosin_N"/>
    <property type="match status" value="1"/>
</dbReference>
<dbReference type="FunFam" id="3.40.850.10:FF:000101">
    <property type="entry name" value="Slow myosin heavy chain 2"/>
    <property type="match status" value="1"/>
</dbReference>
<keyword evidence="2" id="KW-0547">Nucleotide-binding</keyword>
<dbReference type="Gene3D" id="3.40.850.10">
    <property type="entry name" value="Kinesin motor domain"/>
    <property type="match status" value="1"/>
</dbReference>
<proteinExistence type="inferred from homology"/>
<keyword evidence="5 8" id="KW-0518">Myosin</keyword>
<sequence>MNQHEKDPGWQFLRLARDKLLAEQNRPYDSKKNMWVPDAEEGYVATEITGTKGDNVTITVKGEERTIKREVLQEMNPPKYEKTEDMSNLTFLNDASVLYNLRARYAAMLIYTYSGLFCVVINPYKRLPIYTDSVARMFMGKRRTEMPPHLFAVSDEAYRNMLQNKENQSMLITGQATTYIKIRDLIPQ</sequence>
<dbReference type="InterPro" id="IPR027417">
    <property type="entry name" value="P-loop_NTPase"/>
</dbReference>
<dbReference type="PROSITE" id="PS51844">
    <property type="entry name" value="SH3_LIKE"/>
    <property type="match status" value="1"/>
</dbReference>
<dbReference type="SUPFAM" id="SSF52540">
    <property type="entry name" value="P-loop containing nucleoside triphosphate hydrolases"/>
    <property type="match status" value="1"/>
</dbReference>
<evidence type="ECO:0000313" key="12">
    <source>
        <dbReference type="Proteomes" id="UP001201812"/>
    </source>
</evidence>
<evidence type="ECO:0000259" key="9">
    <source>
        <dbReference type="PROSITE" id="PS51456"/>
    </source>
</evidence>
<evidence type="ECO:0000256" key="2">
    <source>
        <dbReference type="ARBA" id="ARBA00022741"/>
    </source>
</evidence>
<evidence type="ECO:0000256" key="8">
    <source>
        <dbReference type="PROSITE-ProRule" id="PRU00782"/>
    </source>
</evidence>
<keyword evidence="12" id="KW-1185">Reference proteome</keyword>
<name>A0AAD4N1V5_9BILA</name>
<dbReference type="InterPro" id="IPR036961">
    <property type="entry name" value="Kinesin_motor_dom_sf"/>
</dbReference>
<dbReference type="PANTHER" id="PTHR13140">
    <property type="entry name" value="MYOSIN"/>
    <property type="match status" value="1"/>
</dbReference>
<reference evidence="11" key="1">
    <citation type="submission" date="2022-01" db="EMBL/GenBank/DDBJ databases">
        <title>Genome Sequence Resource for Two Populations of Ditylenchus destructor, the Migratory Endoparasitic Phytonematode.</title>
        <authorList>
            <person name="Zhang H."/>
            <person name="Lin R."/>
            <person name="Xie B."/>
        </authorList>
    </citation>
    <scope>NUCLEOTIDE SEQUENCE</scope>
    <source>
        <strain evidence="11">BazhouSP</strain>
    </source>
</reference>
<dbReference type="GO" id="GO:0016020">
    <property type="term" value="C:membrane"/>
    <property type="evidence" value="ECO:0007669"/>
    <property type="project" value="TreeGrafter"/>
</dbReference>
<comment type="caution">
    <text evidence="11">The sequence shown here is derived from an EMBL/GenBank/DDBJ whole genome shotgun (WGS) entry which is preliminary data.</text>
</comment>
<evidence type="ECO:0000256" key="3">
    <source>
        <dbReference type="ARBA" id="ARBA00022840"/>
    </source>
</evidence>
<keyword evidence="6" id="KW-0505">Motor protein</keyword>
<dbReference type="GO" id="GO:0016459">
    <property type="term" value="C:myosin complex"/>
    <property type="evidence" value="ECO:0007669"/>
    <property type="project" value="UniProtKB-KW"/>
</dbReference>
<gene>
    <name evidence="11" type="ORF">DdX_09842</name>
</gene>
<dbReference type="GO" id="GO:0007015">
    <property type="term" value="P:actin filament organization"/>
    <property type="evidence" value="ECO:0007669"/>
    <property type="project" value="TreeGrafter"/>
</dbReference>
<keyword evidence="4" id="KW-0175">Coiled coil</keyword>
<dbReference type="Pfam" id="PF00063">
    <property type="entry name" value="Myosin_head"/>
    <property type="match status" value="1"/>
</dbReference>
<dbReference type="AlphaFoldDB" id="A0AAD4N1V5"/>
<feature type="domain" description="Myosin N-terminal SH3-like" evidence="10">
    <location>
        <begin position="29"/>
        <end position="77"/>
    </location>
</feature>
<evidence type="ECO:0000256" key="4">
    <source>
        <dbReference type="ARBA" id="ARBA00023054"/>
    </source>
</evidence>
<comment type="similarity">
    <text evidence="1 8">Belongs to the TRAFAC class myosin-kinesin ATPase superfamily. Myosin family.</text>
</comment>
<dbReference type="EMBL" id="JAKKPZ010000020">
    <property type="protein sequence ID" value="KAI1711882.1"/>
    <property type="molecule type" value="Genomic_DNA"/>
</dbReference>
<evidence type="ECO:0000256" key="6">
    <source>
        <dbReference type="ARBA" id="ARBA00023175"/>
    </source>
</evidence>
<dbReference type="GO" id="GO:0005524">
    <property type="term" value="F:ATP binding"/>
    <property type="evidence" value="ECO:0007669"/>
    <property type="project" value="UniProtKB-KW"/>
</dbReference>
<dbReference type="InterPro" id="IPR008989">
    <property type="entry name" value="Myosin_S1_N"/>
</dbReference>
<keyword evidence="7 8" id="KW-0009">Actin-binding</keyword>
<dbReference type="GO" id="GO:0051015">
    <property type="term" value="F:actin filament binding"/>
    <property type="evidence" value="ECO:0007669"/>
    <property type="project" value="InterPro"/>
</dbReference>
<feature type="domain" description="Myosin motor" evidence="9">
    <location>
        <begin position="81"/>
        <end position="188"/>
    </location>
</feature>
<evidence type="ECO:0000313" key="11">
    <source>
        <dbReference type="EMBL" id="KAI1711882.1"/>
    </source>
</evidence>
<accession>A0AAD4N1V5</accession>
<dbReference type="PROSITE" id="PS51456">
    <property type="entry name" value="MYOSIN_MOTOR"/>
    <property type="match status" value="1"/>
</dbReference>